<feature type="domain" description="Histidine phosphotransferase ChpT C-terminal" evidence="1">
    <location>
        <begin position="87"/>
        <end position="208"/>
    </location>
</feature>
<dbReference type="Gene3D" id="3.30.565.10">
    <property type="entry name" value="Histidine kinase-like ATPase, C-terminal domain"/>
    <property type="match status" value="1"/>
</dbReference>
<dbReference type="InterPro" id="IPR036890">
    <property type="entry name" value="HATPase_C_sf"/>
</dbReference>
<keyword evidence="3" id="KW-1185">Reference proteome</keyword>
<reference evidence="2 3" key="1">
    <citation type="submission" date="2024-01" db="EMBL/GenBank/DDBJ databases">
        <title>Hyphobacterium bacterium isolated from marine sediment.</title>
        <authorList>
            <person name="Zhao S."/>
        </authorList>
    </citation>
    <scope>NUCLEOTIDE SEQUENCE [LARGE SCALE GENOMIC DNA]</scope>
    <source>
        <strain evidence="3">HN65</strain>
    </source>
</reference>
<comment type="caution">
    <text evidence="2">The sequence shown here is derived from an EMBL/GenBank/DDBJ whole genome shotgun (WGS) entry which is preliminary data.</text>
</comment>
<dbReference type="Proteomes" id="UP001354971">
    <property type="component" value="Unassembled WGS sequence"/>
</dbReference>
<dbReference type="RefSeq" id="WP_330198753.1">
    <property type="nucleotide sequence ID" value="NZ_JAZDRP010000003.1"/>
</dbReference>
<dbReference type="InterPro" id="IPR018762">
    <property type="entry name" value="ChpT_C"/>
</dbReference>
<dbReference type="EMBL" id="JAZDRP010000003">
    <property type="protein sequence ID" value="MEE2526094.1"/>
    <property type="molecule type" value="Genomic_DNA"/>
</dbReference>
<organism evidence="2 3">
    <name type="scientific">Hyphobacterium lacteum</name>
    <dbReference type="NCBI Taxonomy" id="3116575"/>
    <lineage>
        <taxon>Bacteria</taxon>
        <taxon>Pseudomonadati</taxon>
        <taxon>Pseudomonadota</taxon>
        <taxon>Alphaproteobacteria</taxon>
        <taxon>Maricaulales</taxon>
        <taxon>Maricaulaceae</taxon>
        <taxon>Hyphobacterium</taxon>
    </lineage>
</organism>
<proteinExistence type="predicted"/>
<evidence type="ECO:0000313" key="2">
    <source>
        <dbReference type="EMBL" id="MEE2526094.1"/>
    </source>
</evidence>
<sequence>MTETSPADMAPEQLAALLCARLCHDLVSPVSAMGMAFSVLDDEDADSMREDAIELVRENARQAEAKLSFARIAFGAAGSAPGVMESGELKKLAEDYFSTLRPDLVWKVTEAGLEKTAARLLLNLCMAAGSAAARGGTVTVEANDDGAGGTRMRLVAEGPRAELKPDFEAALNGREPEDGFNGRSIQPYYAGLIARSAGGRVTANQGEDRVEFVALIAPKASLAA</sequence>
<name>A0ABU7LRY2_9PROT</name>
<dbReference type="Gene3D" id="1.10.287.130">
    <property type="match status" value="1"/>
</dbReference>
<gene>
    <name evidence="2" type="ORF">V0U79_06925</name>
</gene>
<evidence type="ECO:0000313" key="3">
    <source>
        <dbReference type="Proteomes" id="UP001354971"/>
    </source>
</evidence>
<accession>A0ABU7LRY2</accession>
<dbReference type="Pfam" id="PF10090">
    <property type="entry name" value="HPTransfase"/>
    <property type="match status" value="1"/>
</dbReference>
<evidence type="ECO:0000259" key="1">
    <source>
        <dbReference type="Pfam" id="PF10090"/>
    </source>
</evidence>
<protein>
    <submittedName>
        <fullName evidence="2">Histidine phosphotransferase family protein</fullName>
    </submittedName>
</protein>
<dbReference type="NCBIfam" id="NF046025">
    <property type="entry name" value="HisPtaseChptCaul"/>
    <property type="match status" value="1"/>
</dbReference>